<dbReference type="EMBL" id="AP023418">
    <property type="protein sequence ID" value="BCK82147.1"/>
    <property type="molecule type" value="Genomic_DNA"/>
</dbReference>
<sequence>MEFSPTLLAIVPPLLAIVLAVITRQVVLSLFIAVFVGAVMLCGGNLWEGFYSTFFDYILPGFEDTDHQRILALTTFCGGLSLLLEKNGGAQAFANAVSRGAGKTRRGAQVLTWLGGVFVWFSDSTNPVLVGPICRSFTDKVKVSREKLAYIVDSTTAAVPTLFPISAWGAYIIGLIATFYTSTGYTGNPQTDFVAGIPYQYYTIGSILMVLIIAVTGWDYGPMKKAEDRALLTGKLFRDGAEIRREVEQEELPEGAKPSIWNMLVPVIVLLVFIFVGLFYTGDIKTNGIFGALANGSSLRALDTAFILASISAIIMGMITKVWNFKKALSTFIEGCTGMMEVLMILMLAWGIGSICSACGTSTWIVSTCESFLTPTSMCAIIFIAACLTSFSTGSSWSVFAIFIPIAVSLAISIGAPVGMAIGVVLSGGIFGDHCSPISDTTVMSSMGSSCDHIDHVRTQLPYALTVAGSSLVGYIVSGLMKGGAFVGLAITLVLICLVSFLLNKHVGRGKDAKASQDAA</sequence>
<proteinExistence type="predicted"/>
<organism evidence="8 9">
    <name type="scientific">Vescimonas coprocola</name>
    <dbReference type="NCBI Taxonomy" id="2714355"/>
    <lineage>
        <taxon>Bacteria</taxon>
        <taxon>Bacillati</taxon>
        <taxon>Bacillota</taxon>
        <taxon>Clostridia</taxon>
        <taxon>Eubacteriales</taxon>
        <taxon>Oscillospiraceae</taxon>
        <taxon>Vescimonas</taxon>
    </lineage>
</organism>
<accession>A0A810Q794</accession>
<feature type="transmembrane region" description="Helical" evidence="6">
    <location>
        <begin position="372"/>
        <end position="392"/>
    </location>
</feature>
<protein>
    <submittedName>
        <fullName evidence="8">Sodium:proton antiporter</fullName>
    </submittedName>
</protein>
<gene>
    <name evidence="8" type="ORF">MM50RIKEN_19100</name>
</gene>
<dbReference type="Proteomes" id="UP000681035">
    <property type="component" value="Chromosome"/>
</dbReference>
<feature type="transmembrane region" description="Helical" evidence="6">
    <location>
        <begin position="399"/>
        <end position="426"/>
    </location>
</feature>
<reference evidence="8" key="1">
    <citation type="submission" date="2020-09" db="EMBL/GenBank/DDBJ databases">
        <title>New species isolated from human feces.</title>
        <authorList>
            <person name="Kitahara M."/>
            <person name="Shigeno Y."/>
            <person name="Shime M."/>
            <person name="Matsumoto Y."/>
            <person name="Nakamura S."/>
            <person name="Motooka D."/>
            <person name="Fukuoka S."/>
            <person name="Nishikawa H."/>
            <person name="Benno Y."/>
        </authorList>
    </citation>
    <scope>NUCLEOTIDE SEQUENCE</scope>
    <source>
        <strain evidence="8">MM50</strain>
    </source>
</reference>
<dbReference type="InterPro" id="IPR018461">
    <property type="entry name" value="Na/H_Antiport_NhaC-like_C"/>
</dbReference>
<feature type="transmembrane region" description="Helical" evidence="6">
    <location>
        <begin position="301"/>
        <end position="323"/>
    </location>
</feature>
<feature type="transmembrane region" description="Helical" evidence="6">
    <location>
        <begin position="260"/>
        <end position="281"/>
    </location>
</feature>
<evidence type="ECO:0000313" key="9">
    <source>
        <dbReference type="Proteomes" id="UP000681035"/>
    </source>
</evidence>
<keyword evidence="9" id="KW-1185">Reference proteome</keyword>
<feature type="transmembrane region" description="Helical" evidence="6">
    <location>
        <begin position="157"/>
        <end position="179"/>
    </location>
</feature>
<evidence type="ECO:0000256" key="2">
    <source>
        <dbReference type="ARBA" id="ARBA00022475"/>
    </source>
</evidence>
<dbReference type="AlphaFoldDB" id="A0A810Q794"/>
<keyword evidence="5 6" id="KW-0472">Membrane</keyword>
<dbReference type="KEGG" id="vcop:MM50RIKEN_19100"/>
<keyword evidence="3 6" id="KW-0812">Transmembrane</keyword>
<feature type="transmembrane region" description="Helical" evidence="6">
    <location>
        <begin position="67"/>
        <end position="84"/>
    </location>
</feature>
<keyword evidence="2" id="KW-1003">Cell membrane</keyword>
<comment type="subcellular location">
    <subcellularLocation>
        <location evidence="1">Cell membrane</location>
        <topology evidence="1">Multi-pass membrane protein</topology>
    </subcellularLocation>
</comment>
<feature type="domain" description="Na+/H+ antiporter NhaC-like C-terminal" evidence="7">
    <location>
        <begin position="161"/>
        <end position="480"/>
    </location>
</feature>
<feature type="transmembrane region" description="Helical" evidence="6">
    <location>
        <begin position="485"/>
        <end position="504"/>
    </location>
</feature>
<evidence type="ECO:0000256" key="1">
    <source>
        <dbReference type="ARBA" id="ARBA00004651"/>
    </source>
</evidence>
<evidence type="ECO:0000313" key="8">
    <source>
        <dbReference type="EMBL" id="BCK82147.1"/>
    </source>
</evidence>
<keyword evidence="4 6" id="KW-1133">Transmembrane helix</keyword>
<dbReference type="RefSeq" id="WP_213540734.1">
    <property type="nucleotide sequence ID" value="NZ_AP023418.1"/>
</dbReference>
<evidence type="ECO:0000256" key="5">
    <source>
        <dbReference type="ARBA" id="ARBA00023136"/>
    </source>
</evidence>
<feature type="transmembrane region" description="Helical" evidence="6">
    <location>
        <begin position="343"/>
        <end position="366"/>
    </location>
</feature>
<name>A0A810Q794_9FIRM</name>
<feature type="transmembrane region" description="Helical" evidence="6">
    <location>
        <begin position="199"/>
        <end position="220"/>
    </location>
</feature>
<evidence type="ECO:0000259" key="7">
    <source>
        <dbReference type="Pfam" id="PF03553"/>
    </source>
</evidence>
<feature type="transmembrane region" description="Helical" evidence="6">
    <location>
        <begin position="27"/>
        <end position="47"/>
    </location>
</feature>
<feature type="transmembrane region" description="Helical" evidence="6">
    <location>
        <begin position="6"/>
        <end position="22"/>
    </location>
</feature>
<evidence type="ECO:0000256" key="3">
    <source>
        <dbReference type="ARBA" id="ARBA00022692"/>
    </source>
</evidence>
<dbReference type="Pfam" id="PF03553">
    <property type="entry name" value="Na_H_antiporter"/>
    <property type="match status" value="1"/>
</dbReference>
<evidence type="ECO:0000256" key="6">
    <source>
        <dbReference type="SAM" id="Phobius"/>
    </source>
</evidence>
<dbReference type="PANTHER" id="PTHR43478">
    <property type="entry name" value="NA+/H+ ANTIPORTER-RELATED"/>
    <property type="match status" value="1"/>
</dbReference>
<dbReference type="PANTHER" id="PTHR43478:SF1">
    <property type="entry name" value="NA+_H+ ANTIPORTER NHAC-LIKE C-TERMINAL DOMAIN-CONTAINING PROTEIN"/>
    <property type="match status" value="1"/>
</dbReference>
<dbReference type="GO" id="GO:0005886">
    <property type="term" value="C:plasma membrane"/>
    <property type="evidence" value="ECO:0007669"/>
    <property type="project" value="UniProtKB-SubCell"/>
</dbReference>
<evidence type="ECO:0000256" key="4">
    <source>
        <dbReference type="ARBA" id="ARBA00022989"/>
    </source>
</evidence>